<keyword evidence="1" id="KW-0732">Signal</keyword>
<name>A0ABQ9UXJ3_SAGOE</name>
<gene>
    <name evidence="2" type="ORF">P7K49_019516</name>
</gene>
<comment type="caution">
    <text evidence="2">The sequence shown here is derived from an EMBL/GenBank/DDBJ whole genome shotgun (WGS) entry which is preliminary data.</text>
</comment>
<reference evidence="2 3" key="1">
    <citation type="submission" date="2023-05" db="EMBL/GenBank/DDBJ databases">
        <title>B98-5 Cell Line De Novo Hybrid Assembly: An Optical Mapping Approach.</title>
        <authorList>
            <person name="Kananen K."/>
            <person name="Auerbach J.A."/>
            <person name="Kautto E."/>
            <person name="Blachly J.S."/>
        </authorList>
    </citation>
    <scope>NUCLEOTIDE SEQUENCE [LARGE SCALE GENOMIC DNA]</scope>
    <source>
        <strain evidence="2">B95-8</strain>
        <tissue evidence="2">Cell line</tissue>
    </source>
</reference>
<accession>A0ABQ9UXJ3</accession>
<keyword evidence="3" id="KW-1185">Reference proteome</keyword>
<dbReference type="Pfam" id="PF21013">
    <property type="entry name" value="LOC400499"/>
    <property type="match status" value="1"/>
</dbReference>
<feature type="chain" id="PRO_5046775259" evidence="1">
    <location>
        <begin position="22"/>
        <end position="176"/>
    </location>
</feature>
<proteinExistence type="predicted"/>
<sequence>MAEARLGWALLLLEPWWRASWQRRAGVSGLNLTAQAKQPAHKCSTSQRLQTESGSDGAYKLELGYKLHCTQILAFSHKGGAQASYGKHWDESSNKRHLRVSQTFKNDSGPTLSNHFMEVFMNIHNDSSSSEHSGHILMGPTSLNYSMSCCYHDGHLELSGQNRHTSEALLWAEFPE</sequence>
<dbReference type="PANTHER" id="PTHR37860:SF2">
    <property type="entry name" value="VITELLOGENIN DOMAIN-CONTAINING PROTEIN"/>
    <property type="match status" value="1"/>
</dbReference>
<protein>
    <submittedName>
        <fullName evidence="2">Uncharacterized protein</fullName>
    </submittedName>
</protein>
<dbReference type="InterPro" id="IPR048484">
    <property type="entry name" value="LOC400499-like"/>
</dbReference>
<evidence type="ECO:0000313" key="2">
    <source>
        <dbReference type="EMBL" id="KAK2101849.1"/>
    </source>
</evidence>
<organism evidence="2 3">
    <name type="scientific">Saguinus oedipus</name>
    <name type="common">Cotton-top tamarin</name>
    <name type="synonym">Oedipomidas oedipus</name>
    <dbReference type="NCBI Taxonomy" id="9490"/>
    <lineage>
        <taxon>Eukaryota</taxon>
        <taxon>Metazoa</taxon>
        <taxon>Chordata</taxon>
        <taxon>Craniata</taxon>
        <taxon>Vertebrata</taxon>
        <taxon>Euteleostomi</taxon>
        <taxon>Mammalia</taxon>
        <taxon>Eutheria</taxon>
        <taxon>Euarchontoglires</taxon>
        <taxon>Primates</taxon>
        <taxon>Haplorrhini</taxon>
        <taxon>Platyrrhini</taxon>
        <taxon>Cebidae</taxon>
        <taxon>Callitrichinae</taxon>
        <taxon>Saguinus</taxon>
    </lineage>
</organism>
<dbReference type="Proteomes" id="UP001266305">
    <property type="component" value="Unassembled WGS sequence"/>
</dbReference>
<feature type="signal peptide" evidence="1">
    <location>
        <begin position="1"/>
        <end position="21"/>
    </location>
</feature>
<evidence type="ECO:0000256" key="1">
    <source>
        <dbReference type="SAM" id="SignalP"/>
    </source>
</evidence>
<evidence type="ECO:0000313" key="3">
    <source>
        <dbReference type="Proteomes" id="UP001266305"/>
    </source>
</evidence>
<dbReference type="PANTHER" id="PTHR37860">
    <property type="entry name" value="AGAP008810-PA"/>
    <property type="match status" value="1"/>
</dbReference>
<dbReference type="EMBL" id="JASSZA010000009">
    <property type="protein sequence ID" value="KAK2101849.1"/>
    <property type="molecule type" value="Genomic_DNA"/>
</dbReference>